<dbReference type="GO" id="GO:0006335">
    <property type="term" value="P:DNA replication-dependent chromatin assembly"/>
    <property type="evidence" value="ECO:0007669"/>
    <property type="project" value="InterPro"/>
</dbReference>
<dbReference type="Proteomes" id="UP000195557">
    <property type="component" value="Unassembled WGS sequence"/>
</dbReference>
<evidence type="ECO:0000259" key="10">
    <source>
        <dbReference type="Pfam" id="PF24105"/>
    </source>
</evidence>
<evidence type="ECO:0000256" key="8">
    <source>
        <dbReference type="ARBA" id="ARBA00023242"/>
    </source>
</evidence>
<evidence type="ECO:0000256" key="4">
    <source>
        <dbReference type="ARBA" id="ARBA00022737"/>
    </source>
</evidence>
<dbReference type="AlphaFoldDB" id="A0A1Y5I252"/>
<name>A0A1Y5I252_OSTTA</name>
<dbReference type="PANTHER" id="PTHR15271">
    <property type="entry name" value="CHROMATIN ASSEMBLY FACTOR 1 SUBUNIT B"/>
    <property type="match status" value="1"/>
</dbReference>
<evidence type="ECO:0000256" key="3">
    <source>
        <dbReference type="ARBA" id="ARBA00022574"/>
    </source>
</evidence>
<evidence type="ECO:0000256" key="7">
    <source>
        <dbReference type="ARBA" id="ARBA00023204"/>
    </source>
</evidence>
<protein>
    <submittedName>
        <fullName evidence="11">WD40 repeat-containing protein</fullName>
    </submittedName>
</protein>
<dbReference type="InterPro" id="IPR001680">
    <property type="entry name" value="WD40_rpt"/>
</dbReference>
<feature type="repeat" description="WD" evidence="9">
    <location>
        <begin position="64"/>
        <end position="105"/>
    </location>
</feature>
<comment type="similarity">
    <text evidence="2">Belongs to the WD repeat HIR1 family.</text>
</comment>
<dbReference type="Gene3D" id="2.130.10.10">
    <property type="entry name" value="YVTN repeat-like/Quinoprotein amine dehydrogenase"/>
    <property type="match status" value="3"/>
</dbReference>
<dbReference type="InterPro" id="IPR015943">
    <property type="entry name" value="WD40/YVTN_repeat-like_dom_sf"/>
</dbReference>
<evidence type="ECO:0000256" key="9">
    <source>
        <dbReference type="PROSITE-ProRule" id="PRU00221"/>
    </source>
</evidence>
<feature type="repeat" description="WD" evidence="9">
    <location>
        <begin position="120"/>
        <end position="160"/>
    </location>
</feature>
<dbReference type="EMBL" id="KZ155839">
    <property type="protein sequence ID" value="OUS42193.1"/>
    <property type="molecule type" value="Genomic_DNA"/>
</dbReference>
<evidence type="ECO:0000256" key="6">
    <source>
        <dbReference type="ARBA" id="ARBA00022853"/>
    </source>
</evidence>
<gene>
    <name evidence="11" type="ORF">BE221DRAFT_202126</name>
</gene>
<dbReference type="Pfam" id="PF24105">
    <property type="entry name" value="Beta-prop_CAF1B_HIR1"/>
    <property type="match status" value="1"/>
</dbReference>
<dbReference type="PANTHER" id="PTHR15271:SF4">
    <property type="entry name" value="CHROMATIN ASSEMBLY FACTOR 1 SUBUNIT B"/>
    <property type="match status" value="1"/>
</dbReference>
<keyword evidence="3 9" id="KW-0853">WD repeat</keyword>
<dbReference type="InterPro" id="IPR055410">
    <property type="entry name" value="Beta-prop_CAF1B_HIR1"/>
</dbReference>
<dbReference type="PROSITE" id="PS50294">
    <property type="entry name" value="WD_REPEATS_REGION"/>
    <property type="match status" value="3"/>
</dbReference>
<dbReference type="SUPFAM" id="SSF50978">
    <property type="entry name" value="WD40 repeat-like"/>
    <property type="match status" value="1"/>
</dbReference>
<accession>A0A1Y5I252</accession>
<dbReference type="InterPro" id="IPR045145">
    <property type="entry name" value="PTHR15271"/>
</dbReference>
<comment type="subcellular location">
    <subcellularLocation>
        <location evidence="1">Nucleus</location>
    </subcellularLocation>
</comment>
<feature type="repeat" description="WD" evidence="9">
    <location>
        <begin position="15"/>
        <end position="56"/>
    </location>
</feature>
<dbReference type="SMART" id="SM00320">
    <property type="entry name" value="WD40"/>
    <property type="match status" value="5"/>
</dbReference>
<dbReference type="InterPro" id="IPR019775">
    <property type="entry name" value="WD40_repeat_CS"/>
</dbReference>
<keyword evidence="4" id="KW-0677">Repeat</keyword>
<dbReference type="GO" id="GO:0006334">
    <property type="term" value="P:nucleosome assembly"/>
    <property type="evidence" value="ECO:0007669"/>
    <property type="project" value="TreeGrafter"/>
</dbReference>
<dbReference type="GO" id="GO:0006281">
    <property type="term" value="P:DNA repair"/>
    <property type="evidence" value="ECO:0007669"/>
    <property type="project" value="UniProtKB-KW"/>
</dbReference>
<keyword evidence="5" id="KW-0227">DNA damage</keyword>
<evidence type="ECO:0000256" key="2">
    <source>
        <dbReference type="ARBA" id="ARBA00007306"/>
    </source>
</evidence>
<keyword evidence="8" id="KW-0539">Nucleus</keyword>
<sequence length="436" mass="47782">MVRVKTIEIRWHAGDEKTNQPILSCDFNPRTGILATAGADREIKLWSVDADANREISVTHSETLTGHARAVNCARWNTRGDMLASAGDAGEVLVWRRTEEASTSTNAHGDAVTWKPARTLRGHLDDALDVSWGPNETLASASVDNTTILWNVESGSGLVKLQEHSHYVQGVAFDPRGEYVVSQSPDRTARVYTLGERITSKSVKHAKMIKTLEDPSGCASMRDDSMTSFFRRPAWSLDGSFFVLPAGMFKRSSAERSLNTSLVFARHNFNVPAMHLPGGETPSVCVRFNPVLFVKRERQCEHVPTDLAYRIVFAICSQDSVTVYDTSESEPIVHVSGIHCTSITDASWHPDGHTLVVTSTDGFASVVAFRKGELGAVMLEADVPEDVRSLLPSVRARQKPPSSEMQCAPLVPRAETVKTKAVPVRVAPVRIAPIPM</sequence>
<evidence type="ECO:0000256" key="5">
    <source>
        <dbReference type="ARBA" id="ARBA00022763"/>
    </source>
</evidence>
<reference evidence="11" key="1">
    <citation type="submission" date="2017-04" db="EMBL/GenBank/DDBJ databases">
        <title>Population genomics of picophytoplankton unveils novel chromosome hypervariability.</title>
        <authorList>
            <consortium name="DOE Joint Genome Institute"/>
            <person name="Blanc-Mathieu R."/>
            <person name="Krasovec M."/>
            <person name="Hebrard M."/>
            <person name="Yau S."/>
            <person name="Desgranges E."/>
            <person name="Martin J."/>
            <person name="Schackwitz W."/>
            <person name="Kuo A."/>
            <person name="Salin G."/>
            <person name="Donnadieu C."/>
            <person name="Desdevises Y."/>
            <person name="Sanchez-Ferandin S."/>
            <person name="Moreau H."/>
            <person name="Rivals E."/>
            <person name="Grigoriev I.V."/>
            <person name="Grimsley N."/>
            <person name="Eyre-Walker A."/>
            <person name="Piganeau G."/>
        </authorList>
    </citation>
    <scope>NUCLEOTIDE SEQUENCE [LARGE SCALE GENOMIC DNA]</scope>
    <source>
        <strain evidence="11">RCC 1115</strain>
    </source>
</reference>
<evidence type="ECO:0000256" key="1">
    <source>
        <dbReference type="ARBA" id="ARBA00004123"/>
    </source>
</evidence>
<proteinExistence type="inferred from homology"/>
<feature type="repeat" description="WD" evidence="9">
    <location>
        <begin position="161"/>
        <end position="194"/>
    </location>
</feature>
<evidence type="ECO:0000313" key="11">
    <source>
        <dbReference type="EMBL" id="OUS42193.1"/>
    </source>
</evidence>
<dbReference type="PROSITE" id="PS50082">
    <property type="entry name" value="WD_REPEATS_2"/>
    <property type="match status" value="4"/>
</dbReference>
<feature type="domain" description="CAF1B/HIR1 beta-propeller" evidence="10">
    <location>
        <begin position="3"/>
        <end position="374"/>
    </location>
</feature>
<keyword evidence="7" id="KW-0234">DNA repair</keyword>
<dbReference type="InterPro" id="IPR036322">
    <property type="entry name" value="WD40_repeat_dom_sf"/>
</dbReference>
<dbReference type="GO" id="GO:0033186">
    <property type="term" value="C:CAF-1 complex"/>
    <property type="evidence" value="ECO:0007669"/>
    <property type="project" value="TreeGrafter"/>
</dbReference>
<organism evidence="11">
    <name type="scientific">Ostreococcus tauri</name>
    <name type="common">Marine green alga</name>
    <dbReference type="NCBI Taxonomy" id="70448"/>
    <lineage>
        <taxon>Eukaryota</taxon>
        <taxon>Viridiplantae</taxon>
        <taxon>Chlorophyta</taxon>
        <taxon>Mamiellophyceae</taxon>
        <taxon>Mamiellales</taxon>
        <taxon>Bathycoccaceae</taxon>
        <taxon>Ostreococcus</taxon>
    </lineage>
</organism>
<dbReference type="eggNOG" id="KOG1009">
    <property type="taxonomic scope" value="Eukaryota"/>
</dbReference>
<keyword evidence="6" id="KW-0156">Chromatin regulator</keyword>
<dbReference type="PROSITE" id="PS00678">
    <property type="entry name" value="WD_REPEATS_1"/>
    <property type="match status" value="1"/>
</dbReference>
<dbReference type="GO" id="GO:0005634">
    <property type="term" value="C:nucleus"/>
    <property type="evidence" value="ECO:0007669"/>
    <property type="project" value="UniProtKB-SubCell"/>
</dbReference>